<dbReference type="EMBL" id="CP014504">
    <property type="protein sequence ID" value="AMQ01642.1"/>
    <property type="molecule type" value="Genomic_DNA"/>
</dbReference>
<dbReference type="Proteomes" id="UP000071561">
    <property type="component" value="Chromosome"/>
</dbReference>
<sequence>MQTYKNFKIGQWVKSYSKGIHRIEKFIPIEYEEYHFFVMGDWETGSIKENQIGTLQEEPLVELKRLFNSKFKKQIGADYCSGYYLKDLTAEEQANVEEQIKSNPKYTTDLDKYVLPKFETRYGLSLALTDDTIHLVKELAQFIRQDDGRTFTEIFGWLEHKNYKQLLYKQDSPIDKKGHYLQFINWNYQVRNNRLLFTDLLAFTPDYVKIDTN</sequence>
<dbReference type="AlphaFoldDB" id="A0A127VK44"/>
<dbReference type="RefSeq" id="WP_068406149.1">
    <property type="nucleotide sequence ID" value="NZ_CP014504.1"/>
</dbReference>
<name>A0A127VK44_9SPHI</name>
<dbReference type="PATRIC" id="fig|188932.3.peg.4992"/>
<accession>A0A127VK44</accession>
<organism evidence="1 2">
    <name type="scientific">Pedobacter cryoconitis</name>
    <dbReference type="NCBI Taxonomy" id="188932"/>
    <lineage>
        <taxon>Bacteria</taxon>
        <taxon>Pseudomonadati</taxon>
        <taxon>Bacteroidota</taxon>
        <taxon>Sphingobacteriia</taxon>
        <taxon>Sphingobacteriales</taxon>
        <taxon>Sphingobacteriaceae</taxon>
        <taxon>Pedobacter</taxon>
    </lineage>
</organism>
<reference evidence="1 2" key="1">
    <citation type="submission" date="2016-03" db="EMBL/GenBank/DDBJ databases">
        <title>Complete genome sequence of Pedobacter cryoconitis PAMC 27485.</title>
        <authorList>
            <person name="Lee J."/>
            <person name="Kim O.-S."/>
        </authorList>
    </citation>
    <scope>NUCLEOTIDE SEQUENCE [LARGE SCALE GENOMIC DNA]</scope>
    <source>
        <strain evidence="1 2">PAMC 27485</strain>
    </source>
</reference>
<protein>
    <submittedName>
        <fullName evidence="1">Uncharacterized protein</fullName>
    </submittedName>
</protein>
<gene>
    <name evidence="1" type="ORF">AY601_4821</name>
</gene>
<evidence type="ECO:0000313" key="1">
    <source>
        <dbReference type="EMBL" id="AMQ01642.1"/>
    </source>
</evidence>
<keyword evidence="2" id="KW-1185">Reference proteome</keyword>
<dbReference type="KEGG" id="pcm:AY601_4821"/>
<dbReference type="OrthoDB" id="1370639at2"/>
<proteinExistence type="predicted"/>
<evidence type="ECO:0000313" key="2">
    <source>
        <dbReference type="Proteomes" id="UP000071561"/>
    </source>
</evidence>